<evidence type="ECO:0000256" key="5">
    <source>
        <dbReference type="SAM" id="Phobius"/>
    </source>
</evidence>
<dbReference type="STRING" id="1397666.RS24_01810"/>
<dbReference type="GO" id="GO:0012505">
    <property type="term" value="C:endomembrane system"/>
    <property type="evidence" value="ECO:0007669"/>
    <property type="project" value="UniProtKB-SubCell"/>
</dbReference>
<evidence type="ECO:0000256" key="1">
    <source>
        <dbReference type="ARBA" id="ARBA00004127"/>
    </source>
</evidence>
<keyword evidence="2 5" id="KW-0812">Transmembrane</keyword>
<keyword evidence="3 5" id="KW-1133">Transmembrane helix</keyword>
<keyword evidence="4 5" id="KW-0472">Membrane</keyword>
<proteinExistence type="predicted"/>
<feature type="transmembrane region" description="Helical" evidence="5">
    <location>
        <begin position="37"/>
        <end position="54"/>
    </location>
</feature>
<dbReference type="eggNOG" id="COG2020">
    <property type="taxonomic scope" value="Bacteria"/>
</dbReference>
<evidence type="ECO:0000313" key="7">
    <source>
        <dbReference type="Proteomes" id="UP000016762"/>
    </source>
</evidence>
<reference evidence="6 7" key="1">
    <citation type="journal article" date="2014" name="FEMS Microbiol. Ecol.">
        <title>Genomic differentiation among two strains of the PS1 clade isolated from geographically separated marine habitats.</title>
        <authorList>
            <person name="Jimenez-Infante F."/>
            <person name="Ngugi D.K."/>
            <person name="Alam I."/>
            <person name="Rashid M."/>
            <person name="Baalawi W."/>
            <person name="Kamau A.A."/>
            <person name="Bajic V.B."/>
            <person name="Stingl U."/>
        </authorList>
    </citation>
    <scope>NUCLEOTIDE SEQUENCE [LARGE SCALE GENOMIC DNA]</scope>
    <source>
        <strain evidence="6 7">RS24</strain>
    </source>
</reference>
<dbReference type="EMBL" id="AWXE01000004">
    <property type="protein sequence ID" value="ERL46787.1"/>
    <property type="molecule type" value="Genomic_DNA"/>
</dbReference>
<dbReference type="OrthoDB" id="9811969at2"/>
<name>U2XNV8_9PROT</name>
<dbReference type="Pfam" id="PF04191">
    <property type="entry name" value="PEMT"/>
    <property type="match status" value="1"/>
</dbReference>
<evidence type="ECO:0000256" key="3">
    <source>
        <dbReference type="ARBA" id="ARBA00022989"/>
    </source>
</evidence>
<dbReference type="Gene3D" id="1.20.120.1630">
    <property type="match status" value="1"/>
</dbReference>
<dbReference type="GO" id="GO:0004316">
    <property type="term" value="F:3-oxoacyl-[acyl-carrier-protein] reductase (NADPH) activity"/>
    <property type="evidence" value="ECO:0007669"/>
    <property type="project" value="UniProtKB-EC"/>
</dbReference>
<dbReference type="PANTHER" id="PTHR43847">
    <property type="entry name" value="BLL3993 PROTEIN"/>
    <property type="match status" value="1"/>
</dbReference>
<dbReference type="PANTHER" id="PTHR43847:SF1">
    <property type="entry name" value="BLL3993 PROTEIN"/>
    <property type="match status" value="1"/>
</dbReference>
<comment type="subcellular location">
    <subcellularLocation>
        <location evidence="1">Endomembrane system</location>
        <topology evidence="1">Multi-pass membrane protein</topology>
    </subcellularLocation>
</comment>
<sequence>MFLNHKIPPPIVTLIFIGLIYWSTNYAAADTFPFQDFISLAILLIGLGFMFFGVREFKKLQTTVNPLNPEAATSLATAGVFSVTRNPMYLGMCFILLATSIFSGAWLGLPLIFIFMAYITLFQILPEERAMKDLFGEKFEVYKASVRMWI</sequence>
<accession>U2XNV8</accession>
<dbReference type="InterPro" id="IPR007318">
    <property type="entry name" value="Phopholipid_MeTrfase"/>
</dbReference>
<dbReference type="EC" id="1.1.1.100" evidence="6"/>
<dbReference type="AlphaFoldDB" id="U2XNV8"/>
<comment type="caution">
    <text evidence="6">The sequence shown here is derived from an EMBL/GenBank/DDBJ whole genome shotgun (WGS) entry which is preliminary data.</text>
</comment>
<keyword evidence="6" id="KW-0560">Oxidoreductase</keyword>
<gene>
    <name evidence="6" type="ORF">RS24_01810</name>
</gene>
<evidence type="ECO:0000256" key="2">
    <source>
        <dbReference type="ARBA" id="ARBA00022692"/>
    </source>
</evidence>
<protein>
    <submittedName>
        <fullName evidence="6">3-oxoacyl-acyl-carrier protein reductase</fullName>
        <ecNumber evidence="6">1.1.1.100</ecNumber>
    </submittedName>
</protein>
<dbReference type="RefSeq" id="WP_021777763.1">
    <property type="nucleotide sequence ID" value="NZ_AWXE01000004.1"/>
</dbReference>
<dbReference type="Proteomes" id="UP000016762">
    <property type="component" value="Unassembled WGS sequence"/>
</dbReference>
<feature type="transmembrane region" description="Helical" evidence="5">
    <location>
        <begin position="104"/>
        <end position="125"/>
    </location>
</feature>
<keyword evidence="7" id="KW-1185">Reference proteome</keyword>
<evidence type="ECO:0000256" key="4">
    <source>
        <dbReference type="ARBA" id="ARBA00023136"/>
    </source>
</evidence>
<dbReference type="InterPro" id="IPR052527">
    <property type="entry name" value="Metal_cation-efflux_comp"/>
</dbReference>
<evidence type="ECO:0000313" key="6">
    <source>
        <dbReference type="EMBL" id="ERL46787.1"/>
    </source>
</evidence>
<organism evidence="6 7">
    <name type="scientific">Candidatus Micropelagius thuwalensis</name>
    <dbReference type="NCBI Taxonomy" id="1397666"/>
    <lineage>
        <taxon>Bacteria</taxon>
        <taxon>Pseudomonadati</taxon>
        <taxon>Pseudomonadota</taxon>
        <taxon>Alphaproteobacteria</taxon>
        <taxon>PS1 clade</taxon>
        <taxon>Candidatus Micropelagius</taxon>
    </lineage>
</organism>